<proteinExistence type="predicted"/>
<reference evidence="3" key="1">
    <citation type="journal article" date="2019" name="Int. J. Syst. Evol. Microbiol.">
        <title>The Global Catalogue of Microorganisms (GCM) 10K type strain sequencing project: providing services to taxonomists for standard genome sequencing and annotation.</title>
        <authorList>
            <consortium name="The Broad Institute Genomics Platform"/>
            <consortium name="The Broad Institute Genome Sequencing Center for Infectious Disease"/>
            <person name="Wu L."/>
            <person name="Ma J."/>
        </authorList>
    </citation>
    <scope>NUCLEOTIDE SEQUENCE [LARGE SCALE GENOMIC DNA]</scope>
    <source>
        <strain evidence="3">CGMCC 4.1467</strain>
    </source>
</reference>
<dbReference type="Proteomes" id="UP001596472">
    <property type="component" value="Unassembled WGS sequence"/>
</dbReference>
<comment type="caution">
    <text evidence="2">The sequence shown here is derived from an EMBL/GenBank/DDBJ whole genome shotgun (WGS) entry which is preliminary data.</text>
</comment>
<accession>A0ABW2L8U6</accession>
<keyword evidence="1" id="KW-1133">Transmembrane helix</keyword>
<evidence type="ECO:0008006" key="4">
    <source>
        <dbReference type="Google" id="ProtNLM"/>
    </source>
</evidence>
<evidence type="ECO:0000313" key="2">
    <source>
        <dbReference type="EMBL" id="MFC7338154.1"/>
    </source>
</evidence>
<sequence length="231" mass="24628">MNTPPPPPQQGHVSPRKGLHPLAWVGIGCGGLTVLAIIAGAFLFGAGKRMFDQAMEDFAKNPAKVVAEQVVKANPDLEMLYEDDEKGEMTIRNTATGEETTISYDDLAKGKLTIKGEDGSVTQLGSADISVIPSWVPTYAAMSDATLPYHQDKSGEIHGMLSFNTSDSPADVIAFYEGELDGASQSSSAVNLGSMEHSSKTFRDGKKTLTVSAQKTSADPTQVQVTYQEMP</sequence>
<feature type="transmembrane region" description="Helical" evidence="1">
    <location>
        <begin position="22"/>
        <end position="45"/>
    </location>
</feature>
<keyword evidence="3" id="KW-1185">Reference proteome</keyword>
<keyword evidence="1" id="KW-0812">Transmembrane</keyword>
<evidence type="ECO:0000256" key="1">
    <source>
        <dbReference type="SAM" id="Phobius"/>
    </source>
</evidence>
<keyword evidence="1" id="KW-0472">Membrane</keyword>
<evidence type="ECO:0000313" key="3">
    <source>
        <dbReference type="Proteomes" id="UP001596472"/>
    </source>
</evidence>
<name>A0ABW2L8U6_9BACT</name>
<gene>
    <name evidence="2" type="ORF">ACFQY0_13250</name>
</gene>
<dbReference type="RefSeq" id="WP_379713147.1">
    <property type="nucleotide sequence ID" value="NZ_JBHTBS010000006.1"/>
</dbReference>
<protein>
    <recommendedName>
        <fullName evidence="4">DUF4179 domain-containing protein</fullName>
    </recommendedName>
</protein>
<dbReference type="EMBL" id="JBHTBS010000006">
    <property type="protein sequence ID" value="MFC7338154.1"/>
    <property type="molecule type" value="Genomic_DNA"/>
</dbReference>
<organism evidence="2 3">
    <name type="scientific">Haloferula chungangensis</name>
    <dbReference type="NCBI Taxonomy" id="1048331"/>
    <lineage>
        <taxon>Bacteria</taxon>
        <taxon>Pseudomonadati</taxon>
        <taxon>Verrucomicrobiota</taxon>
        <taxon>Verrucomicrobiia</taxon>
        <taxon>Verrucomicrobiales</taxon>
        <taxon>Verrucomicrobiaceae</taxon>
        <taxon>Haloferula</taxon>
    </lineage>
</organism>